<keyword evidence="4" id="KW-1185">Reference proteome</keyword>
<organism evidence="3 4">
    <name type="scientific">Azoarcus indigens</name>
    <dbReference type="NCBI Taxonomy" id="29545"/>
    <lineage>
        <taxon>Bacteria</taxon>
        <taxon>Pseudomonadati</taxon>
        <taxon>Pseudomonadota</taxon>
        <taxon>Betaproteobacteria</taxon>
        <taxon>Rhodocyclales</taxon>
        <taxon>Zoogloeaceae</taxon>
        <taxon>Azoarcus</taxon>
    </lineage>
</organism>
<dbReference type="InterPro" id="IPR038527">
    <property type="entry name" value="HupH_C_sf"/>
</dbReference>
<evidence type="ECO:0000313" key="3">
    <source>
        <dbReference type="EMBL" id="TDN49535.1"/>
    </source>
</evidence>
<reference evidence="3 4" key="1">
    <citation type="submission" date="2019-03" db="EMBL/GenBank/DDBJ databases">
        <title>Genomic Encyclopedia of Type Strains, Phase IV (KMG-IV): sequencing the most valuable type-strain genomes for metagenomic binning, comparative biology and taxonomic classification.</title>
        <authorList>
            <person name="Goeker M."/>
        </authorList>
    </citation>
    <scope>NUCLEOTIDE SEQUENCE [LARGE SCALE GENOMIC DNA]</scope>
    <source>
        <strain evidence="3 4">DSM 12121</strain>
    </source>
</reference>
<accession>A0A4R6DW92</accession>
<evidence type="ECO:0000256" key="1">
    <source>
        <dbReference type="ARBA" id="ARBA00010832"/>
    </source>
</evidence>
<evidence type="ECO:0000259" key="2">
    <source>
        <dbReference type="Pfam" id="PF04809"/>
    </source>
</evidence>
<dbReference type="EMBL" id="SNVV01000011">
    <property type="protein sequence ID" value="TDN49535.1"/>
    <property type="molecule type" value="Genomic_DNA"/>
</dbReference>
<sequence>MKAFPIPVVAVGPGSQSPFEEEDLEYMPMPSGMDTFNPPRLPDEVAPAARDAAVGLLQNLIAAMSAWRFGDAGHPVANLAGLPAEVLALVNDALGQGEVSARVEARGGEPALRIQETVFAGVWRVIAEDGSFDRIEACAMPPAAVTRPQIDMPATLTPPPAPQGVMNAPAVMNELLDAVSRHAPGAPAHIINLTLLPMTPDDLNWLVASLGIGPTVILSRGYGNCRITSTGLARTWWVQYFNSADTLILNTLEVTDLPDVAPAAADDFADSIARLREWTDSLGEL</sequence>
<comment type="similarity">
    <text evidence="1">Belongs to the HupH/HyaF family.</text>
</comment>
<dbReference type="AlphaFoldDB" id="A0A4R6DW92"/>
<dbReference type="Proteomes" id="UP000295129">
    <property type="component" value="Unassembled WGS sequence"/>
</dbReference>
<dbReference type="OrthoDB" id="6560677at2"/>
<dbReference type="RefSeq" id="WP_133592255.1">
    <property type="nucleotide sequence ID" value="NZ_SNVV01000011.1"/>
</dbReference>
<gene>
    <name evidence="3" type="ORF">C7389_11113</name>
</gene>
<proteinExistence type="inferred from homology"/>
<name>A0A4R6DW92_9RHOO</name>
<feature type="domain" description="HupH hydrogenase expression protein C-terminal" evidence="2">
    <location>
        <begin position="165"/>
        <end position="280"/>
    </location>
</feature>
<feature type="domain" description="HupH hydrogenase expression protein C-terminal" evidence="2">
    <location>
        <begin position="53"/>
        <end position="148"/>
    </location>
</feature>
<evidence type="ECO:0000313" key="4">
    <source>
        <dbReference type="Proteomes" id="UP000295129"/>
    </source>
</evidence>
<dbReference type="Gene3D" id="3.30.1370.140">
    <property type="entry name" value="HupH hydrogenase expression protein, C-terminal domain"/>
    <property type="match status" value="2"/>
</dbReference>
<dbReference type="Pfam" id="PF04809">
    <property type="entry name" value="HupH_C"/>
    <property type="match status" value="2"/>
</dbReference>
<protein>
    <submittedName>
        <fullName evidence="3">Hydrogenase-1 operon protein HyaF</fullName>
    </submittedName>
</protein>
<comment type="caution">
    <text evidence="3">The sequence shown here is derived from an EMBL/GenBank/DDBJ whole genome shotgun (WGS) entry which is preliminary data.</text>
</comment>
<dbReference type="InterPro" id="IPR006894">
    <property type="entry name" value="HupH_Hydgase_express_prot_C"/>
</dbReference>